<dbReference type="InterPro" id="IPR058531">
    <property type="entry name" value="Baseplate_J_M"/>
</dbReference>
<feature type="domain" description="Baseplate J-like central" evidence="3">
    <location>
        <begin position="197"/>
        <end position="268"/>
    </location>
</feature>
<dbReference type="InterPro" id="IPR058530">
    <property type="entry name" value="Baseplate_J-like_C"/>
</dbReference>
<dbReference type="OrthoDB" id="7565172at2"/>
<dbReference type="PANTHER" id="PTHR37829:SF3">
    <property type="entry name" value="PROTEIN JAYE-RELATED"/>
    <property type="match status" value="1"/>
</dbReference>
<evidence type="ECO:0000256" key="1">
    <source>
        <dbReference type="ARBA" id="ARBA00038087"/>
    </source>
</evidence>
<comment type="similarity">
    <text evidence="1">Belongs to the Mu gp47/PBSX XkdT family.</text>
</comment>
<dbReference type="Pfam" id="PF26078">
    <property type="entry name" value="Baseplate_J_M"/>
    <property type="match status" value="1"/>
</dbReference>
<gene>
    <name evidence="5" type="ORF">SAMN04488498_104330</name>
</gene>
<evidence type="ECO:0000313" key="5">
    <source>
        <dbReference type="EMBL" id="SFK29249.1"/>
    </source>
</evidence>
<dbReference type="Pfam" id="PF04865">
    <property type="entry name" value="Baseplate_J"/>
    <property type="match status" value="1"/>
</dbReference>
<evidence type="ECO:0000313" key="6">
    <source>
        <dbReference type="Proteomes" id="UP000323300"/>
    </source>
</evidence>
<dbReference type="EMBL" id="FOSL01000004">
    <property type="protein sequence ID" value="SFK29249.1"/>
    <property type="molecule type" value="Genomic_DNA"/>
</dbReference>
<sequence>MASGFLPRTLDAISKAIRGDLRRELPGTDALVWPNTLSVFSKVVAMAIQLVELRAEYIYRQIFASTADRRHLERQAYEIGLARKPAASATGFILTTGTAGAIYPAGITFISGGFTYRTSGEARAQGNGQLTLLVHAEATGVATNRAPDEPLSLVDQALYPTIGAQATVGSVGLGGGADVESDEALRARVLDRKRRPPQGGAYSDYEQFALAIPGVVKAWAWPFANGPGTVGVWFLFTGRPDFIPTAGDVDAVFDAIAARRLIRAGLAVSAPISAPLAITISGLGIDSVEVRNRIETSLRAMLFERSRPGVAIEAFVLSRSWISEAISSAIGEDRHVLVSPAADVVFTGGQYPVLGTVTYL</sequence>
<proteinExistence type="inferred from homology"/>
<organism evidence="5 6">
    <name type="scientific">Neomesorhizobium albiziae</name>
    <dbReference type="NCBI Taxonomy" id="335020"/>
    <lineage>
        <taxon>Bacteria</taxon>
        <taxon>Pseudomonadati</taxon>
        <taxon>Pseudomonadota</taxon>
        <taxon>Alphaproteobacteria</taxon>
        <taxon>Hyphomicrobiales</taxon>
        <taxon>Phyllobacteriaceae</taxon>
        <taxon>Neomesorhizobium</taxon>
    </lineage>
</organism>
<evidence type="ECO:0000259" key="3">
    <source>
        <dbReference type="Pfam" id="PF26078"/>
    </source>
</evidence>
<name>A0A1I3YD00_9HYPH</name>
<keyword evidence="6" id="KW-1185">Reference proteome</keyword>
<reference evidence="5 6" key="1">
    <citation type="submission" date="2016-10" db="EMBL/GenBank/DDBJ databases">
        <authorList>
            <person name="Varghese N."/>
            <person name="Submissions S."/>
        </authorList>
    </citation>
    <scope>NUCLEOTIDE SEQUENCE [LARGE SCALE GENOMIC DNA]</scope>
    <source>
        <strain evidence="5 6">DSM 21822</strain>
    </source>
</reference>
<protein>
    <submittedName>
        <fullName evidence="5">Uncharacterized phage protein gp47/JayE</fullName>
    </submittedName>
</protein>
<dbReference type="PANTHER" id="PTHR37829">
    <property type="entry name" value="PHAGE-LIKE ELEMENT PBSX PROTEIN XKDT"/>
    <property type="match status" value="1"/>
</dbReference>
<feature type="domain" description="Baseplate protein J-like barrel" evidence="2">
    <location>
        <begin position="95"/>
        <end position="160"/>
    </location>
</feature>
<evidence type="ECO:0000259" key="2">
    <source>
        <dbReference type="Pfam" id="PF04865"/>
    </source>
</evidence>
<dbReference type="Pfam" id="PF26079">
    <property type="entry name" value="Baseplate_J_C"/>
    <property type="match status" value="1"/>
</dbReference>
<accession>A0A1I3YD00</accession>
<evidence type="ECO:0000259" key="4">
    <source>
        <dbReference type="Pfam" id="PF26079"/>
    </source>
</evidence>
<dbReference type="Proteomes" id="UP000323300">
    <property type="component" value="Unassembled WGS sequence"/>
</dbReference>
<dbReference type="AlphaFoldDB" id="A0A1I3YD00"/>
<dbReference type="InterPro" id="IPR052399">
    <property type="entry name" value="Phage_Baseplate_Assmbl_Protein"/>
</dbReference>
<feature type="domain" description="Baseplate J-like C-terminal" evidence="4">
    <location>
        <begin position="284"/>
        <end position="359"/>
    </location>
</feature>
<dbReference type="InterPro" id="IPR006949">
    <property type="entry name" value="Barrel_Baseplate_J-like"/>
</dbReference>